<dbReference type="AlphaFoldDB" id="A0A4S1WZP9"/>
<dbReference type="EMBL" id="SRXT01000009">
    <property type="protein sequence ID" value="TGX49089.1"/>
    <property type="molecule type" value="Genomic_DNA"/>
</dbReference>
<dbReference type="InterPro" id="IPR010987">
    <property type="entry name" value="Glutathione-S-Trfase_C-like"/>
</dbReference>
<dbReference type="Gene3D" id="3.40.30.10">
    <property type="entry name" value="Glutaredoxin"/>
    <property type="match status" value="1"/>
</dbReference>
<dbReference type="SFLD" id="SFLDG01151">
    <property type="entry name" value="Main.2:_Nu-like"/>
    <property type="match status" value="1"/>
</dbReference>
<dbReference type="PROSITE" id="PS50405">
    <property type="entry name" value="GST_CTER"/>
    <property type="match status" value="1"/>
</dbReference>
<dbReference type="InterPro" id="IPR036249">
    <property type="entry name" value="Thioredoxin-like_sf"/>
</dbReference>
<dbReference type="InterPro" id="IPR036282">
    <property type="entry name" value="Glutathione-S-Trfase_C_sf"/>
</dbReference>
<evidence type="ECO:0000259" key="1">
    <source>
        <dbReference type="PROSITE" id="PS50404"/>
    </source>
</evidence>
<evidence type="ECO:0000313" key="3">
    <source>
        <dbReference type="EMBL" id="TGX49089.1"/>
    </source>
</evidence>
<keyword evidence="3" id="KW-0808">Transferase</keyword>
<protein>
    <submittedName>
        <fullName evidence="3">Glutathione S-transferase</fullName>
    </submittedName>
</protein>
<dbReference type="SFLD" id="SFLDG00358">
    <property type="entry name" value="Main_(cytGST)"/>
    <property type="match status" value="1"/>
</dbReference>
<dbReference type="GO" id="GO:0016740">
    <property type="term" value="F:transferase activity"/>
    <property type="evidence" value="ECO:0007669"/>
    <property type="project" value="UniProtKB-KW"/>
</dbReference>
<dbReference type="SUPFAM" id="SSF52833">
    <property type="entry name" value="Thioredoxin-like"/>
    <property type="match status" value="1"/>
</dbReference>
<dbReference type="OrthoDB" id="9803562at2"/>
<sequence length="227" mass="25832">MSEPDILLYTASTPNGWKASVMLEELGVPYDVKSMDLAAKEQKEEAYLKICPNGRIPAIVDRSNGDFAVFETGAILIYLARKYGRLLPTDANEESRVIQWLMFQMSGVGPMMGQANVFYRYMPEKIPVAIQRYQSECRRLFEVLDRQLQGREFICDEYSIADIAHWCWVRLYDWAGVDVTGLDNLMAWESRMAVRPACIRGIEVPEPAGVLDTTNKHVEAAKSLLQR</sequence>
<dbReference type="Proteomes" id="UP000306147">
    <property type="component" value="Unassembled WGS sequence"/>
</dbReference>
<comment type="caution">
    <text evidence="3">The sequence shown here is derived from an EMBL/GenBank/DDBJ whole genome shotgun (WGS) entry which is preliminary data.</text>
</comment>
<dbReference type="PANTHER" id="PTHR44051:SF22">
    <property type="entry name" value="DISULFIDE-BOND OXIDOREDUCTASE YGHU"/>
    <property type="match status" value="1"/>
</dbReference>
<dbReference type="InterPro" id="IPR004045">
    <property type="entry name" value="Glutathione_S-Trfase_N"/>
</dbReference>
<accession>A0A4S1WZP9</accession>
<evidence type="ECO:0000259" key="2">
    <source>
        <dbReference type="PROSITE" id="PS50405"/>
    </source>
</evidence>
<reference evidence="3 4" key="1">
    <citation type="submission" date="2019-04" db="EMBL/GenBank/DDBJ databases">
        <title>Sphingomonas psychrotolerans sp. nov., isolated from soil in the Tianshan Mountains, Xinjiang, China.</title>
        <authorList>
            <person name="Luo Y."/>
            <person name="Sheng H."/>
        </authorList>
    </citation>
    <scope>NUCLEOTIDE SEQUENCE [LARGE SCALE GENOMIC DNA]</scope>
    <source>
        <strain evidence="3 4">ZFGT-11</strain>
    </source>
</reference>
<name>A0A4S1WZP9_9SPHN</name>
<proteinExistence type="predicted"/>
<dbReference type="Pfam" id="PF02798">
    <property type="entry name" value="GST_N"/>
    <property type="match status" value="1"/>
</dbReference>
<dbReference type="SFLD" id="SFLDS00019">
    <property type="entry name" value="Glutathione_Transferase_(cytos"/>
    <property type="match status" value="1"/>
</dbReference>
<feature type="domain" description="GST C-terminal" evidence="2">
    <location>
        <begin position="90"/>
        <end position="211"/>
    </location>
</feature>
<dbReference type="InterPro" id="IPR040079">
    <property type="entry name" value="Glutathione_S-Trfase"/>
</dbReference>
<dbReference type="SUPFAM" id="SSF47616">
    <property type="entry name" value="GST C-terminal domain-like"/>
    <property type="match status" value="1"/>
</dbReference>
<gene>
    <name evidence="3" type="ORF">E5A73_19780</name>
</gene>
<keyword evidence="4" id="KW-1185">Reference proteome</keyword>
<dbReference type="Gene3D" id="1.20.1050.10">
    <property type="match status" value="1"/>
</dbReference>
<feature type="domain" description="GST N-terminal" evidence="1">
    <location>
        <begin position="3"/>
        <end position="87"/>
    </location>
</feature>
<dbReference type="RefSeq" id="WP_135965582.1">
    <property type="nucleotide sequence ID" value="NZ_SRXT01000009.1"/>
</dbReference>
<dbReference type="CDD" id="cd03048">
    <property type="entry name" value="GST_N_Ure2p_like"/>
    <property type="match status" value="1"/>
</dbReference>
<evidence type="ECO:0000313" key="4">
    <source>
        <dbReference type="Proteomes" id="UP000306147"/>
    </source>
</evidence>
<dbReference type="PROSITE" id="PS50404">
    <property type="entry name" value="GST_NTER"/>
    <property type="match status" value="1"/>
</dbReference>
<dbReference type="PANTHER" id="PTHR44051">
    <property type="entry name" value="GLUTATHIONE S-TRANSFERASE-RELATED"/>
    <property type="match status" value="1"/>
</dbReference>
<organism evidence="3 4">
    <name type="scientific">Sphingomonas gei</name>
    <dbReference type="NCBI Taxonomy" id="1395960"/>
    <lineage>
        <taxon>Bacteria</taxon>
        <taxon>Pseudomonadati</taxon>
        <taxon>Pseudomonadota</taxon>
        <taxon>Alphaproteobacteria</taxon>
        <taxon>Sphingomonadales</taxon>
        <taxon>Sphingomonadaceae</taxon>
        <taxon>Sphingomonas</taxon>
    </lineage>
</organism>